<feature type="transmembrane region" description="Helical" evidence="7">
    <location>
        <begin position="385"/>
        <end position="405"/>
    </location>
</feature>
<feature type="transmembrane region" description="Helical" evidence="7">
    <location>
        <begin position="460"/>
        <end position="480"/>
    </location>
</feature>
<sequence>MNIMNKLTLRNLKENKRRTLVTIIGVIISVSMLTAVATLGVSFIDLLKRDTIARGGEWHAQFIGVNSEQAKEIKKDSKIEKVILSSDLGYAEWKDSKNENKPYLFFKQYDEQGFEQFPIRLKEGTYPKSSNEIIISDEMRKKGNSSYAIGEEIKVSIGERHLKSDGEDTILTQTDPLQRNEEGEKTEEIQQAKAATFKIVGIMETPSWESSWAPGYTVISYLDQKELTTNSSVNASVVMKKVKQSLYEDLESLAKKLSIAKVNFNDELLRYEGVSSHDNVLVTMYSLLGIIILVIVIGSVALIYNAFAISVSERARHLGMLSSVGATKKQKRNSVFFEGTVIGGISIPIGILAGLAGIGATFYFINKYFKVALNTTEGLNVVVTPYSILFSILISIVTIFISTYLPARKASKISAIDAIRQTQDIKLTGKKVKTSKLVRKVFGLEAEIGLKNLKRNKRRYQTTVFSLVISILLFLTVAYFTDNMKKSVGLSQKNIDYDIAVSADSNTTEEEMQILANAPSVTKSNVIKSTYVNTYLAEDVLSKNNKEKVKKDKTILENGKLSFNVNFFVLSDTALQKYAKTAGFNSQEYTNPNVPKGIVIENVSYFDPYEKKFVEEKVINAKPGDYMDLYRYNFDKEKDEKFNKIQIGTFTNETIMGIDANSHGTITMIISDEVAKELFKNENMDMNYTLYLNSDNPEKTQEELEDLKTSSVYIYNVEKDRKQSEQMIMMMSVFMYGFITLISLISIANIFNTISTSISLRKREFAMLRSVGMTPTGFNKMIYFESIFYGIKALMYGLPISIGVIAIIYWSISNTFEYGFALPWMSILYVVIAIFIIVASAMLYSVSKIKKENIIDGLKQENI</sequence>
<feature type="transmembrane region" description="Helical" evidence="7">
    <location>
        <begin position="824"/>
        <end position="844"/>
    </location>
</feature>
<dbReference type="Pfam" id="PF12704">
    <property type="entry name" value="MacB_PCD"/>
    <property type="match status" value="1"/>
</dbReference>
<feature type="transmembrane region" description="Helical" evidence="7">
    <location>
        <begin position="20"/>
        <end position="44"/>
    </location>
</feature>
<evidence type="ECO:0000256" key="1">
    <source>
        <dbReference type="ARBA" id="ARBA00004651"/>
    </source>
</evidence>
<dbReference type="PATRIC" id="fig|1397.4.peg.4930"/>
<evidence type="ECO:0000256" key="4">
    <source>
        <dbReference type="ARBA" id="ARBA00022989"/>
    </source>
</evidence>
<organism evidence="10 11">
    <name type="scientific">Niallia circulans</name>
    <name type="common">Bacillus circulans</name>
    <dbReference type="NCBI Taxonomy" id="1397"/>
    <lineage>
        <taxon>Bacteria</taxon>
        <taxon>Bacillati</taxon>
        <taxon>Bacillota</taxon>
        <taxon>Bacilli</taxon>
        <taxon>Bacillales</taxon>
        <taxon>Bacillaceae</taxon>
        <taxon>Niallia</taxon>
    </lineage>
</organism>
<keyword evidence="11" id="KW-1185">Reference proteome</keyword>
<dbReference type="GO" id="GO:0051301">
    <property type="term" value="P:cell division"/>
    <property type="evidence" value="ECO:0007669"/>
    <property type="project" value="UniProtKB-KW"/>
</dbReference>
<evidence type="ECO:0000256" key="3">
    <source>
        <dbReference type="ARBA" id="ARBA00022692"/>
    </source>
</evidence>
<keyword evidence="2" id="KW-1003">Cell membrane</keyword>
<dbReference type="GO" id="GO:0022857">
    <property type="term" value="F:transmembrane transporter activity"/>
    <property type="evidence" value="ECO:0007669"/>
    <property type="project" value="TreeGrafter"/>
</dbReference>
<dbReference type="GO" id="GO:0005886">
    <property type="term" value="C:plasma membrane"/>
    <property type="evidence" value="ECO:0007669"/>
    <property type="project" value="UniProtKB-SubCell"/>
</dbReference>
<feature type="transmembrane region" description="Helical" evidence="7">
    <location>
        <begin position="335"/>
        <end position="365"/>
    </location>
</feature>
<feature type="transmembrane region" description="Helical" evidence="7">
    <location>
        <begin position="284"/>
        <end position="307"/>
    </location>
</feature>
<keyword evidence="10" id="KW-0132">Cell division</keyword>
<evidence type="ECO:0000313" key="10">
    <source>
        <dbReference type="EMBL" id="KLV27044.1"/>
    </source>
</evidence>
<evidence type="ECO:0000313" key="11">
    <source>
        <dbReference type="Proteomes" id="UP000036045"/>
    </source>
</evidence>
<feature type="domain" description="ABC3 transporter permease C-terminal" evidence="8">
    <location>
        <begin position="290"/>
        <end position="414"/>
    </location>
</feature>
<protein>
    <submittedName>
        <fullName evidence="10">Cell division protein FtsX</fullName>
    </submittedName>
</protein>
<keyword evidence="4 7" id="KW-1133">Transmembrane helix</keyword>
<evidence type="ECO:0000256" key="7">
    <source>
        <dbReference type="SAM" id="Phobius"/>
    </source>
</evidence>
<evidence type="ECO:0000256" key="2">
    <source>
        <dbReference type="ARBA" id="ARBA00022475"/>
    </source>
</evidence>
<keyword evidence="10" id="KW-0131">Cell cycle</keyword>
<comment type="similarity">
    <text evidence="6">Belongs to the ABC-4 integral membrane protein family.</text>
</comment>
<feature type="domain" description="ABC3 transporter permease C-terminal" evidence="8">
    <location>
        <begin position="738"/>
        <end position="854"/>
    </location>
</feature>
<keyword evidence="5 7" id="KW-0472">Membrane</keyword>
<dbReference type="EMBL" id="LDPH01000006">
    <property type="protein sequence ID" value="KLV27044.1"/>
    <property type="molecule type" value="Genomic_DNA"/>
</dbReference>
<reference evidence="10 11" key="1">
    <citation type="submission" date="2015-05" db="EMBL/GenBank/DDBJ databases">
        <title>Whole genome sequence and identification of bacterial endophytes from Costus igneus.</title>
        <authorList>
            <person name="Lee Y.P."/>
            <person name="Gan H.M."/>
            <person name="Eng W."/>
            <person name="Wheatley M.S."/>
            <person name="Caraballo A."/>
            <person name="Polter S."/>
            <person name="Savka M.A."/>
            <person name="Hudson A.O."/>
        </authorList>
    </citation>
    <scope>NUCLEOTIDE SEQUENCE [LARGE SCALE GENOMIC DNA]</scope>
    <source>
        <strain evidence="10 11">RIT379</strain>
    </source>
</reference>
<evidence type="ECO:0000256" key="5">
    <source>
        <dbReference type="ARBA" id="ARBA00023136"/>
    </source>
</evidence>
<name>A0A0J1IM46_NIACI</name>
<dbReference type="PANTHER" id="PTHR30572">
    <property type="entry name" value="MEMBRANE COMPONENT OF TRANSPORTER-RELATED"/>
    <property type="match status" value="1"/>
</dbReference>
<proteinExistence type="inferred from homology"/>
<gene>
    <name evidence="10" type="ORF">ABW02_08760</name>
</gene>
<feature type="domain" description="MacB-like periplasmic core" evidence="9">
    <location>
        <begin position="19"/>
        <end position="220"/>
    </location>
</feature>
<comment type="subcellular location">
    <subcellularLocation>
        <location evidence="1">Cell membrane</location>
        <topology evidence="1">Multi-pass membrane protein</topology>
    </subcellularLocation>
</comment>
<comment type="caution">
    <text evidence="10">The sequence shown here is derived from an EMBL/GenBank/DDBJ whole genome shotgun (WGS) entry which is preliminary data.</text>
</comment>
<dbReference type="Pfam" id="PF02687">
    <property type="entry name" value="FtsX"/>
    <property type="match status" value="2"/>
</dbReference>
<dbReference type="PANTHER" id="PTHR30572:SF4">
    <property type="entry name" value="ABC TRANSPORTER PERMEASE YTRF"/>
    <property type="match status" value="1"/>
</dbReference>
<dbReference type="InterPro" id="IPR050250">
    <property type="entry name" value="Macrolide_Exporter_MacB"/>
</dbReference>
<keyword evidence="3 7" id="KW-0812">Transmembrane</keyword>
<evidence type="ECO:0000259" key="9">
    <source>
        <dbReference type="Pfam" id="PF12704"/>
    </source>
</evidence>
<dbReference type="InterPro" id="IPR003838">
    <property type="entry name" value="ABC3_permease_C"/>
</dbReference>
<dbReference type="InterPro" id="IPR025857">
    <property type="entry name" value="MacB_PCD"/>
</dbReference>
<evidence type="ECO:0000259" key="8">
    <source>
        <dbReference type="Pfam" id="PF02687"/>
    </source>
</evidence>
<dbReference type="AlphaFoldDB" id="A0A0J1IM46"/>
<feature type="transmembrane region" description="Helical" evidence="7">
    <location>
        <begin position="793"/>
        <end position="812"/>
    </location>
</feature>
<dbReference type="RefSeq" id="WP_047941585.1">
    <property type="nucleotide sequence ID" value="NZ_LDPH01000006.1"/>
</dbReference>
<dbReference type="Proteomes" id="UP000036045">
    <property type="component" value="Unassembled WGS sequence"/>
</dbReference>
<accession>A0A0J1IM46</accession>
<feature type="transmembrane region" description="Helical" evidence="7">
    <location>
        <begin position="727"/>
        <end position="751"/>
    </location>
</feature>
<evidence type="ECO:0000256" key="6">
    <source>
        <dbReference type="ARBA" id="ARBA00038076"/>
    </source>
</evidence>
<dbReference type="OrthoDB" id="9793166at2"/>